<sequence>ESGQRGAEEGHRGDRSPKRDSSFAGGMRIPIEDSGRACMGAGPVELGAKRARNNNDNNKYNNNHDNNKKSRP</sequence>
<feature type="region of interest" description="Disordered" evidence="1">
    <location>
        <begin position="1"/>
        <end position="72"/>
    </location>
</feature>
<accession>A0A813IFB9</accession>
<feature type="non-terminal residue" evidence="2">
    <location>
        <position position="1"/>
    </location>
</feature>
<dbReference type="Proteomes" id="UP000626109">
    <property type="component" value="Unassembled WGS sequence"/>
</dbReference>
<feature type="non-terminal residue" evidence="2">
    <location>
        <position position="72"/>
    </location>
</feature>
<reference evidence="2" key="1">
    <citation type="submission" date="2021-02" db="EMBL/GenBank/DDBJ databases">
        <authorList>
            <person name="Dougan E. K."/>
            <person name="Rhodes N."/>
            <person name="Thang M."/>
            <person name="Chan C."/>
        </authorList>
    </citation>
    <scope>NUCLEOTIDE SEQUENCE</scope>
</reference>
<organism evidence="2 3">
    <name type="scientific">Polarella glacialis</name>
    <name type="common">Dinoflagellate</name>
    <dbReference type="NCBI Taxonomy" id="89957"/>
    <lineage>
        <taxon>Eukaryota</taxon>
        <taxon>Sar</taxon>
        <taxon>Alveolata</taxon>
        <taxon>Dinophyceae</taxon>
        <taxon>Suessiales</taxon>
        <taxon>Suessiaceae</taxon>
        <taxon>Polarella</taxon>
    </lineage>
</organism>
<evidence type="ECO:0000313" key="2">
    <source>
        <dbReference type="EMBL" id="CAE8649061.1"/>
    </source>
</evidence>
<dbReference type="EMBL" id="CAJNNW010007190">
    <property type="protein sequence ID" value="CAE8649061.1"/>
    <property type="molecule type" value="Genomic_DNA"/>
</dbReference>
<evidence type="ECO:0000313" key="3">
    <source>
        <dbReference type="Proteomes" id="UP000626109"/>
    </source>
</evidence>
<name>A0A813IFB9_POLGL</name>
<gene>
    <name evidence="2" type="ORF">PGLA2088_LOCUS7092</name>
</gene>
<feature type="compositionally biased region" description="Low complexity" evidence="1">
    <location>
        <begin position="54"/>
        <end position="64"/>
    </location>
</feature>
<dbReference type="AlphaFoldDB" id="A0A813IFB9"/>
<proteinExistence type="predicted"/>
<feature type="compositionally biased region" description="Basic and acidic residues" evidence="1">
    <location>
        <begin position="1"/>
        <end position="21"/>
    </location>
</feature>
<protein>
    <submittedName>
        <fullName evidence="2">Uncharacterized protein</fullName>
    </submittedName>
</protein>
<comment type="caution">
    <text evidence="2">The sequence shown here is derived from an EMBL/GenBank/DDBJ whole genome shotgun (WGS) entry which is preliminary data.</text>
</comment>
<evidence type="ECO:0000256" key="1">
    <source>
        <dbReference type="SAM" id="MobiDB-lite"/>
    </source>
</evidence>